<evidence type="ECO:0000256" key="1">
    <source>
        <dbReference type="ARBA" id="ARBA00004123"/>
    </source>
</evidence>
<evidence type="ECO:0000256" key="3">
    <source>
        <dbReference type="ARBA" id="ARBA00023054"/>
    </source>
</evidence>
<keyword evidence="3" id="KW-0175">Coiled coil</keyword>
<dbReference type="InterPro" id="IPR050755">
    <property type="entry name" value="TRAFAC_YlqF/YawG_RiboMat"/>
</dbReference>
<keyword evidence="4" id="KW-0342">GTP-binding</keyword>
<dbReference type="GO" id="GO:0005525">
    <property type="term" value="F:GTP binding"/>
    <property type="evidence" value="ECO:0007669"/>
    <property type="project" value="UniProtKB-KW"/>
</dbReference>
<keyword evidence="5" id="KW-0539">Nucleus</keyword>
<evidence type="ECO:0000256" key="4">
    <source>
        <dbReference type="ARBA" id="ARBA00023134"/>
    </source>
</evidence>
<organism evidence="7">
    <name type="scientific">Timema poppense</name>
    <name type="common">Walking stick</name>
    <dbReference type="NCBI Taxonomy" id="170557"/>
    <lineage>
        <taxon>Eukaryota</taxon>
        <taxon>Metazoa</taxon>
        <taxon>Ecdysozoa</taxon>
        <taxon>Arthropoda</taxon>
        <taxon>Hexapoda</taxon>
        <taxon>Insecta</taxon>
        <taxon>Pterygota</taxon>
        <taxon>Neoptera</taxon>
        <taxon>Polyneoptera</taxon>
        <taxon>Phasmatodea</taxon>
        <taxon>Timematodea</taxon>
        <taxon>Timematoidea</taxon>
        <taxon>Timematidae</taxon>
        <taxon>Timema</taxon>
    </lineage>
</organism>
<evidence type="ECO:0000256" key="2">
    <source>
        <dbReference type="ARBA" id="ARBA00022741"/>
    </source>
</evidence>
<sequence>MQVVQLDSKIKLLDCPGIVFAKAGAQSDNSSALKNAVRVESLADPIAPATAILQRANKEQMMELYDLPVYSTPEEFFSLRARRMGHIKKSGVPNIASAARGLIEDWNRGKIKYYTVPPENRDSEVHVSAAIVQQVAAEFDIAACETMETEVLGSLSPAEKSLMGKKEERDKKMETQMALEGNQKLNLHNKMAFKKQKKDQARKGKHAANQISAWTRPEGSTNLTCLSTVSERVAVSLSTALETVTLDTNTDDYDFKSDFTWVVLADSRRDKLGDVWVVLADSRRDKLGDVWVCGSHRQLHGDTITERQFSPH</sequence>
<keyword evidence="2" id="KW-0547">Nucleotide-binding</keyword>
<comment type="subcellular location">
    <subcellularLocation>
        <location evidence="1">Nucleus</location>
    </subcellularLocation>
</comment>
<dbReference type="GO" id="GO:0005730">
    <property type="term" value="C:nucleolus"/>
    <property type="evidence" value="ECO:0007669"/>
    <property type="project" value="TreeGrafter"/>
</dbReference>
<evidence type="ECO:0000256" key="6">
    <source>
        <dbReference type="ARBA" id="ARBA00069022"/>
    </source>
</evidence>
<dbReference type="AlphaFoldDB" id="A0A7R9DMH6"/>
<protein>
    <recommendedName>
        <fullName evidence="6">Guanine nucleotide-binding protein-like 3 homolog</fullName>
    </recommendedName>
</protein>
<reference evidence="7" key="1">
    <citation type="submission" date="2020-11" db="EMBL/GenBank/DDBJ databases">
        <authorList>
            <person name="Tran Van P."/>
        </authorList>
    </citation>
    <scope>NUCLEOTIDE SEQUENCE</scope>
</reference>
<dbReference type="PANTHER" id="PTHR11089">
    <property type="entry name" value="GTP-BINDING PROTEIN-RELATED"/>
    <property type="match status" value="1"/>
</dbReference>
<dbReference type="InterPro" id="IPR023179">
    <property type="entry name" value="GTP-bd_ortho_bundle_sf"/>
</dbReference>
<dbReference type="EMBL" id="OD013807">
    <property type="protein sequence ID" value="CAD7417461.1"/>
    <property type="molecule type" value="Genomic_DNA"/>
</dbReference>
<proteinExistence type="predicted"/>
<accession>A0A7R9DMH6</accession>
<dbReference type="Gene3D" id="1.10.1580.10">
    <property type="match status" value="1"/>
</dbReference>
<evidence type="ECO:0000256" key="5">
    <source>
        <dbReference type="ARBA" id="ARBA00023242"/>
    </source>
</evidence>
<gene>
    <name evidence="7" type="ORF">TPSB3V08_LOCUS11791</name>
</gene>
<evidence type="ECO:0000313" key="7">
    <source>
        <dbReference type="EMBL" id="CAD7417461.1"/>
    </source>
</evidence>
<name>A0A7R9DMH6_TIMPO</name>
<dbReference type="PANTHER" id="PTHR11089:SF30">
    <property type="entry name" value="GUANINE NUCLEOTIDE-BINDING PROTEIN-LIKE 3 HOMOLOG"/>
    <property type="match status" value="1"/>
</dbReference>
<dbReference type="FunFam" id="1.10.1580.10:FF:000002">
    <property type="entry name" value="Guanine nucleotide-binding protein-like 3 (nucleolar)-like"/>
    <property type="match status" value="1"/>
</dbReference>